<sequence length="97" mass="10816">MRSGDFCLGDSGKMAAMPMRRVRMGMTDNFRKGTRVKWNWGQGVGRGRVAEKFDRHVERTIEGALIRRNGSATNPAYLVQTDNGSEVLKLASELSRA</sequence>
<dbReference type="EMBL" id="JFZA02000023">
    <property type="protein sequence ID" value="KFG89751.1"/>
    <property type="molecule type" value="Genomic_DNA"/>
</dbReference>
<dbReference type="eggNOG" id="ENOG5032YVA">
    <property type="taxonomic scope" value="Bacteria"/>
</dbReference>
<organism evidence="2 3">
    <name type="scientific">Sphingobium herbicidovorans (strain ATCC 700291 / DSM 11019 / CCUG 56400 / KCTC 2939 / LMG 18315 / NBRC 16415 / MH)</name>
    <name type="common">Sphingomonas herbicidovorans</name>
    <dbReference type="NCBI Taxonomy" id="1219045"/>
    <lineage>
        <taxon>Bacteria</taxon>
        <taxon>Pseudomonadati</taxon>
        <taxon>Pseudomonadota</taxon>
        <taxon>Alphaproteobacteria</taxon>
        <taxon>Sphingomonadales</taxon>
        <taxon>Sphingomonadaceae</taxon>
        <taxon>Sphingobium</taxon>
    </lineage>
</organism>
<name>A0A086P8N3_SPHHM</name>
<accession>A0A086P8N3</accession>
<evidence type="ECO:0000313" key="3">
    <source>
        <dbReference type="Proteomes" id="UP000024284"/>
    </source>
</evidence>
<proteinExistence type="predicted"/>
<comment type="caution">
    <text evidence="2">The sequence shown here is derived from an EMBL/GenBank/DDBJ whole genome shotgun (WGS) entry which is preliminary data.</text>
</comment>
<reference evidence="2" key="1">
    <citation type="submission" date="2014-08" db="EMBL/GenBank/DDBJ databases">
        <title>Draft genome sequences of Sphingobium herbicidovorans.</title>
        <authorList>
            <person name="Gan H.M."/>
            <person name="Gan H.Y."/>
            <person name="Savka M.A."/>
        </authorList>
    </citation>
    <scope>NUCLEOTIDE SEQUENCE [LARGE SCALE GENOMIC DNA]</scope>
    <source>
        <strain evidence="2">NBRC 16415</strain>
    </source>
</reference>
<gene>
    <name evidence="2" type="ORF">BV98_002560</name>
</gene>
<feature type="domain" description="Hypervirulence associated protein TUDOR" evidence="1">
    <location>
        <begin position="33"/>
        <end position="94"/>
    </location>
</feature>
<evidence type="ECO:0000313" key="2">
    <source>
        <dbReference type="EMBL" id="KFG89751.1"/>
    </source>
</evidence>
<dbReference type="STRING" id="76947.GCA_002080435_00057"/>
<dbReference type="PATRIC" id="fig|1219045.3.peg.2596"/>
<keyword evidence="3" id="KW-1185">Reference proteome</keyword>
<dbReference type="AlphaFoldDB" id="A0A086P8N3"/>
<dbReference type="Proteomes" id="UP000024284">
    <property type="component" value="Unassembled WGS sequence"/>
</dbReference>
<dbReference type="Pfam" id="PF11160">
    <property type="entry name" value="Hva1_TUDOR"/>
    <property type="match status" value="1"/>
</dbReference>
<dbReference type="InterPro" id="IPR021331">
    <property type="entry name" value="Hva1_TUDOR"/>
</dbReference>
<evidence type="ECO:0000259" key="1">
    <source>
        <dbReference type="Pfam" id="PF11160"/>
    </source>
</evidence>
<protein>
    <recommendedName>
        <fullName evidence="1">Hypervirulence associated protein TUDOR domain-containing protein</fullName>
    </recommendedName>
</protein>